<dbReference type="PROSITE" id="PS51257">
    <property type="entry name" value="PROKAR_LIPOPROTEIN"/>
    <property type="match status" value="1"/>
</dbReference>
<reference evidence="2 3" key="1">
    <citation type="journal article" date="2018" name="PLoS Genet.">
        <title>Repeat elements organise 3D genome structure and mediate transcription in the filamentous fungus Epichloe festucae.</title>
        <authorList>
            <person name="Winter D.J."/>
            <person name="Ganley A.R.D."/>
            <person name="Young C.A."/>
            <person name="Liachko I."/>
            <person name="Schardl C.L."/>
            <person name="Dupont P.Y."/>
            <person name="Berry D."/>
            <person name="Ram A."/>
            <person name="Scott B."/>
            <person name="Cox M.P."/>
        </authorList>
    </citation>
    <scope>NUCLEOTIDE SEQUENCE [LARGE SCALE GENOMIC DNA]</scope>
    <source>
        <strain evidence="2 3">Fl1</strain>
    </source>
</reference>
<dbReference type="EMBL" id="CP031390">
    <property type="protein sequence ID" value="QPH15789.1"/>
    <property type="molecule type" value="Genomic_DNA"/>
</dbReference>
<organism evidence="2 3">
    <name type="scientific">Epichloe festucae (strain Fl1)</name>
    <dbReference type="NCBI Taxonomy" id="877507"/>
    <lineage>
        <taxon>Eukaryota</taxon>
        <taxon>Fungi</taxon>
        <taxon>Dikarya</taxon>
        <taxon>Ascomycota</taxon>
        <taxon>Pezizomycotina</taxon>
        <taxon>Sordariomycetes</taxon>
        <taxon>Hypocreomycetidae</taxon>
        <taxon>Hypocreales</taxon>
        <taxon>Clavicipitaceae</taxon>
        <taxon>Epichloe</taxon>
    </lineage>
</organism>
<accession>A0A7U3Q106</accession>
<keyword evidence="3" id="KW-1185">Reference proteome</keyword>
<protein>
    <submittedName>
        <fullName evidence="2">Uncharacterized protein</fullName>
    </submittedName>
</protein>
<evidence type="ECO:0000256" key="1">
    <source>
        <dbReference type="SAM" id="SignalP"/>
    </source>
</evidence>
<dbReference type="AlphaFoldDB" id="A0A7U3Q106"/>
<evidence type="ECO:0000313" key="2">
    <source>
        <dbReference type="EMBL" id="QPH15789.1"/>
    </source>
</evidence>
<proteinExistence type="predicted"/>
<feature type="chain" id="PRO_5034621641" evidence="1">
    <location>
        <begin position="18"/>
        <end position="132"/>
    </location>
</feature>
<name>A0A7U3Q106_EPIFF</name>
<dbReference type="Proteomes" id="UP000594364">
    <property type="component" value="Chromosome 6"/>
</dbReference>
<evidence type="ECO:0000313" key="3">
    <source>
        <dbReference type="Proteomes" id="UP000594364"/>
    </source>
</evidence>
<keyword evidence="1" id="KW-0732">Signal</keyword>
<feature type="signal peptide" evidence="1">
    <location>
        <begin position="1"/>
        <end position="17"/>
    </location>
</feature>
<gene>
    <name evidence="2" type="ORF">C2857_000282</name>
</gene>
<sequence>MRLTALVGLALTCSCLASPLAANFDDRAAQVEAIFAEVMHKLRNGDAAVLAAEVVADVEEALRKSRTGEAADYNGLTAAEVEAIVQEIIRKSRNGKFPDDTECVKKCLKNRDLPFCSGVGGRPLNCPGEYLV</sequence>